<proteinExistence type="inferred from homology"/>
<dbReference type="CDD" id="cd16914">
    <property type="entry name" value="EcfT"/>
    <property type="match status" value="1"/>
</dbReference>
<dbReference type="NCBIfam" id="TIGR02454">
    <property type="entry name" value="ECF_T_CbiQ"/>
    <property type="match status" value="1"/>
</dbReference>
<evidence type="ECO:0000256" key="7">
    <source>
        <dbReference type="SAM" id="Phobius"/>
    </source>
</evidence>
<comment type="subcellular location">
    <subcellularLocation>
        <location evidence="1">Cell membrane</location>
        <topology evidence="1">Multi-pass membrane protein</topology>
    </subcellularLocation>
</comment>
<dbReference type="InterPro" id="IPR003339">
    <property type="entry name" value="ABC/ECF_trnsptr_transmembrane"/>
</dbReference>
<feature type="transmembrane region" description="Helical" evidence="7">
    <location>
        <begin position="20"/>
        <end position="51"/>
    </location>
</feature>
<organism evidence="8 9">
    <name type="scientific">Mesosutterella multiformis</name>
    <dbReference type="NCBI Taxonomy" id="2259133"/>
    <lineage>
        <taxon>Bacteria</taxon>
        <taxon>Pseudomonadati</taxon>
        <taxon>Pseudomonadota</taxon>
        <taxon>Betaproteobacteria</taxon>
        <taxon>Burkholderiales</taxon>
        <taxon>Sutterellaceae</taxon>
        <taxon>Mesosutterella</taxon>
    </lineage>
</organism>
<evidence type="ECO:0000313" key="9">
    <source>
        <dbReference type="Proteomes" id="UP000266091"/>
    </source>
</evidence>
<evidence type="ECO:0000256" key="6">
    <source>
        <dbReference type="ARBA" id="ARBA00023136"/>
    </source>
</evidence>
<dbReference type="PANTHER" id="PTHR34857:SF2">
    <property type="entry name" value="SLL0384 PROTEIN"/>
    <property type="match status" value="1"/>
</dbReference>
<dbReference type="AlphaFoldDB" id="A0A388SHH9"/>
<dbReference type="RefSeq" id="WP_116271073.1">
    <property type="nucleotide sequence ID" value="NZ_BGZJ01000002.1"/>
</dbReference>
<reference evidence="8 9" key="1">
    <citation type="journal article" date="2018" name="Int. J. Syst. Evol. Microbiol.">
        <title>Mesosutterella multiformis gen. nov., sp. nov., a member of the family Sutterellaceae and Sutterella megalosphaeroides sp. nov., isolated from human faeces.</title>
        <authorList>
            <person name="Sakamoto M."/>
            <person name="Ikeyama N."/>
            <person name="Kunihiro T."/>
            <person name="Iino T."/>
            <person name="Yuki M."/>
            <person name="Ohkuma M."/>
        </authorList>
    </citation>
    <scope>NUCLEOTIDE SEQUENCE [LARGE SCALE GENOMIC DNA]</scope>
    <source>
        <strain evidence="8 9">4NBBH2</strain>
    </source>
</reference>
<evidence type="ECO:0000256" key="4">
    <source>
        <dbReference type="ARBA" id="ARBA00022692"/>
    </source>
</evidence>
<dbReference type="Pfam" id="PF02361">
    <property type="entry name" value="CbiQ"/>
    <property type="match status" value="1"/>
</dbReference>
<feature type="transmembrane region" description="Helical" evidence="7">
    <location>
        <begin position="230"/>
        <end position="249"/>
    </location>
</feature>
<keyword evidence="4 7" id="KW-0812">Transmembrane</keyword>
<name>A0A388SHH9_9BURK</name>
<dbReference type="Proteomes" id="UP000266091">
    <property type="component" value="Unassembled WGS sequence"/>
</dbReference>
<protein>
    <submittedName>
        <fullName evidence="8">Cobalt ECF transporter T component CbiQ</fullName>
    </submittedName>
</protein>
<dbReference type="PANTHER" id="PTHR34857">
    <property type="entry name" value="SLL0384 PROTEIN"/>
    <property type="match status" value="1"/>
</dbReference>
<dbReference type="EMBL" id="BGZJ01000002">
    <property type="protein sequence ID" value="GBO94890.1"/>
    <property type="molecule type" value="Genomic_DNA"/>
</dbReference>
<dbReference type="GO" id="GO:0006824">
    <property type="term" value="P:cobalt ion transport"/>
    <property type="evidence" value="ECO:0007669"/>
    <property type="project" value="InterPro"/>
</dbReference>
<accession>A0A388SHH9</accession>
<dbReference type="InterPro" id="IPR051611">
    <property type="entry name" value="ECF_transporter_component"/>
</dbReference>
<dbReference type="InterPro" id="IPR012809">
    <property type="entry name" value="ECF_CbiQ"/>
</dbReference>
<comment type="caution">
    <text evidence="8">The sequence shown here is derived from an EMBL/GenBank/DDBJ whole genome shotgun (WGS) entry which is preliminary data.</text>
</comment>
<keyword evidence="9" id="KW-1185">Reference proteome</keyword>
<dbReference type="OrthoDB" id="4533at2"/>
<feature type="transmembrane region" description="Helical" evidence="7">
    <location>
        <begin position="63"/>
        <end position="81"/>
    </location>
</feature>
<keyword evidence="3" id="KW-1003">Cell membrane</keyword>
<evidence type="ECO:0000256" key="2">
    <source>
        <dbReference type="ARBA" id="ARBA00008564"/>
    </source>
</evidence>
<keyword evidence="6 7" id="KW-0472">Membrane</keyword>
<evidence type="ECO:0000256" key="3">
    <source>
        <dbReference type="ARBA" id="ARBA00022475"/>
    </source>
</evidence>
<evidence type="ECO:0000256" key="1">
    <source>
        <dbReference type="ARBA" id="ARBA00004651"/>
    </source>
</evidence>
<keyword evidence="5 7" id="KW-1133">Transmembrane helix</keyword>
<dbReference type="GO" id="GO:0043190">
    <property type="term" value="C:ATP-binding cassette (ABC) transporter complex"/>
    <property type="evidence" value="ECO:0007669"/>
    <property type="project" value="InterPro"/>
</dbReference>
<gene>
    <name evidence="8" type="ORF">MESMUL_22440</name>
</gene>
<comment type="similarity">
    <text evidence="2">Belongs to the CbiQ family.</text>
</comment>
<evidence type="ECO:0000256" key="5">
    <source>
        <dbReference type="ARBA" id="ARBA00022989"/>
    </source>
</evidence>
<evidence type="ECO:0000313" key="8">
    <source>
        <dbReference type="EMBL" id="GBO94890.1"/>
    </source>
</evidence>
<sequence length="252" mass="27533">MTTDGPASSVRHTDPKTRFLAAALISFSVAFATGIPAAIAAVLLSLVLIALFRPNAKELKKRLLAANAFILFLWVFTPFTTPGTPVWSIGPLTATDAGVRLSLLVTLKCNAIIASLFSLTAGLTLSESAMALQKLGLPPKLVMLLLFTGRYIESFSQEYKRLRDAARLRGFAPKTTLFTYRVYATLMGQLFVRAFDRAERTGEAMRLRGFDGVNLRCLEWAGTSDARQNLALISFAVLEIAILASLMILRPF</sequence>
<feature type="transmembrane region" description="Helical" evidence="7">
    <location>
        <begin position="101"/>
        <end position="123"/>
    </location>
</feature>